<organism evidence="1 2">
    <name type="scientific">Cephalotus follicularis</name>
    <name type="common">Albany pitcher plant</name>
    <dbReference type="NCBI Taxonomy" id="3775"/>
    <lineage>
        <taxon>Eukaryota</taxon>
        <taxon>Viridiplantae</taxon>
        <taxon>Streptophyta</taxon>
        <taxon>Embryophyta</taxon>
        <taxon>Tracheophyta</taxon>
        <taxon>Spermatophyta</taxon>
        <taxon>Magnoliopsida</taxon>
        <taxon>eudicotyledons</taxon>
        <taxon>Gunneridae</taxon>
        <taxon>Pentapetalae</taxon>
        <taxon>rosids</taxon>
        <taxon>fabids</taxon>
        <taxon>Oxalidales</taxon>
        <taxon>Cephalotaceae</taxon>
        <taxon>Cephalotus</taxon>
    </lineage>
</organism>
<keyword evidence="2" id="KW-1185">Reference proteome</keyword>
<name>A0A1Q3BF70_CEPFO</name>
<gene>
    <name evidence="1" type="ORF">CFOL_v3_09992</name>
</gene>
<dbReference type="EMBL" id="BDDD01000482">
    <property type="protein sequence ID" value="GAV66482.1"/>
    <property type="molecule type" value="Genomic_DNA"/>
</dbReference>
<dbReference type="AlphaFoldDB" id="A0A1Q3BF70"/>
<comment type="caution">
    <text evidence="1">The sequence shown here is derived from an EMBL/GenBank/DDBJ whole genome shotgun (WGS) entry which is preliminary data.</text>
</comment>
<dbReference type="Proteomes" id="UP000187406">
    <property type="component" value="Unassembled WGS sequence"/>
</dbReference>
<protein>
    <submittedName>
        <fullName evidence="1">Uncharacterized protein</fullName>
    </submittedName>
</protein>
<accession>A0A1Q3BF70</accession>
<evidence type="ECO:0000313" key="1">
    <source>
        <dbReference type="EMBL" id="GAV66482.1"/>
    </source>
</evidence>
<reference evidence="2" key="1">
    <citation type="submission" date="2016-04" db="EMBL/GenBank/DDBJ databases">
        <title>Cephalotus genome sequencing.</title>
        <authorList>
            <person name="Fukushima K."/>
            <person name="Hasebe M."/>
            <person name="Fang X."/>
        </authorList>
    </citation>
    <scope>NUCLEOTIDE SEQUENCE [LARGE SCALE GENOMIC DNA]</scope>
    <source>
        <strain evidence="2">cv. St1</strain>
    </source>
</reference>
<proteinExistence type="predicted"/>
<sequence length="120" mass="13530">MEAIVSTRHLLVKFPTKIGVGEVRGDQQVVRQCYKTAIMDKGKQNALPIANAEQRGEVEPERPQPVEDVVQVPLEEGNAEKVFQVGSQFGEVEKEELITFLKNNRDVFVWLAEKVPEINT</sequence>
<dbReference type="InParanoid" id="A0A1Q3BF70"/>
<evidence type="ECO:0000313" key="2">
    <source>
        <dbReference type="Proteomes" id="UP000187406"/>
    </source>
</evidence>